<dbReference type="SUPFAM" id="SSF55874">
    <property type="entry name" value="ATPase domain of HSP90 chaperone/DNA topoisomerase II/histidine kinase"/>
    <property type="match status" value="1"/>
</dbReference>
<evidence type="ECO:0000256" key="6">
    <source>
        <dbReference type="ARBA" id="ARBA00022989"/>
    </source>
</evidence>
<dbReference type="SUPFAM" id="SSF55781">
    <property type="entry name" value="GAF domain-like"/>
    <property type="match status" value="1"/>
</dbReference>
<keyword evidence="5 13" id="KW-0418">Kinase</keyword>
<evidence type="ECO:0000256" key="4">
    <source>
        <dbReference type="ARBA" id="ARBA00022692"/>
    </source>
</evidence>
<keyword evidence="9" id="KW-0175">Coiled coil</keyword>
<keyword evidence="6 10" id="KW-1133">Transmembrane helix</keyword>
<sequence length="489" mass="54081">MGVLVLATAAIYYEWRGALGAAGALILAQGLAAYLAGFDWPWIALLGVGIIATSVLMGVLSRLLMIFVRQNYQRLQASRREGEKRAQRQERERLQAFYSMVETLSASINYQVVLDTTLDLSAAIVGETAAENLVSAVLLFSESGLSIEASRKMPAADQRQQLAGTRGVLAEVIQSGEPALVDQPGQDPELGLLISVRACQSALLLPLRRGLNAFGLMLYAHPDSEIFTQEQADSLQMISHQAVIAIQNARLFQDLELEKARMEEAQEEARKKLARDLHDGPIQTASAIVMRTSLARKMLERDAAQAETEMARVEDLARRNTQELRHMLFTLRPLVLESEGLEAALKAMAEKMRDTYQQNVLVEVDPALISQLEMGKQTVVFYLAEEAVNNARKHAEAQHIWVRFKRLPRDPEIAVLEIADDGKGFDTAEVNSQYDRRGSLGMVNLRERTDMVNGLLKLQSAVGKGTRVQVIIPLSEDAADRLQRGLPVS</sequence>
<proteinExistence type="predicted"/>
<evidence type="ECO:0000256" key="1">
    <source>
        <dbReference type="ARBA" id="ARBA00004651"/>
    </source>
</evidence>
<feature type="domain" description="Histidine kinase/HSP90-like ATPase" evidence="12">
    <location>
        <begin position="375"/>
        <end position="476"/>
    </location>
</feature>
<accession>A0A0M8JQ09</accession>
<dbReference type="PANTHER" id="PTHR24421">
    <property type="entry name" value="NITRATE/NITRITE SENSOR PROTEIN NARX-RELATED"/>
    <property type="match status" value="1"/>
</dbReference>
<evidence type="ECO:0000256" key="7">
    <source>
        <dbReference type="ARBA" id="ARBA00023012"/>
    </source>
</evidence>
<evidence type="ECO:0000256" key="10">
    <source>
        <dbReference type="SAM" id="Phobius"/>
    </source>
</evidence>
<feature type="coiled-coil region" evidence="9">
    <location>
        <begin position="248"/>
        <end position="323"/>
    </location>
</feature>
<dbReference type="PANTHER" id="PTHR24421:SF37">
    <property type="entry name" value="SENSOR HISTIDINE KINASE NARS"/>
    <property type="match status" value="1"/>
</dbReference>
<dbReference type="InterPro" id="IPR003018">
    <property type="entry name" value="GAF"/>
</dbReference>
<name>A0A0M8JQ09_9CHLR</name>
<keyword evidence="2" id="KW-1003">Cell membrane</keyword>
<dbReference type="Gene3D" id="3.30.565.10">
    <property type="entry name" value="Histidine kinase-like ATPase, C-terminal domain"/>
    <property type="match status" value="1"/>
</dbReference>
<evidence type="ECO:0000313" key="13">
    <source>
        <dbReference type="EMBL" id="GAP19202.1"/>
    </source>
</evidence>
<protein>
    <submittedName>
        <fullName evidence="13">Signal transduction histidine kinase</fullName>
    </submittedName>
</protein>
<dbReference type="InterPro" id="IPR011712">
    <property type="entry name" value="Sig_transdc_His_kin_sub3_dim/P"/>
</dbReference>
<evidence type="ECO:0000256" key="9">
    <source>
        <dbReference type="SAM" id="Coils"/>
    </source>
</evidence>
<evidence type="ECO:0000256" key="3">
    <source>
        <dbReference type="ARBA" id="ARBA00022679"/>
    </source>
</evidence>
<dbReference type="GO" id="GO:0046983">
    <property type="term" value="F:protein dimerization activity"/>
    <property type="evidence" value="ECO:0007669"/>
    <property type="project" value="InterPro"/>
</dbReference>
<dbReference type="InterPro" id="IPR003594">
    <property type="entry name" value="HATPase_dom"/>
</dbReference>
<dbReference type="SMART" id="SM00065">
    <property type="entry name" value="GAF"/>
    <property type="match status" value="1"/>
</dbReference>
<dbReference type="Gene3D" id="1.20.5.1930">
    <property type="match status" value="1"/>
</dbReference>
<feature type="transmembrane region" description="Helical" evidence="10">
    <location>
        <begin position="18"/>
        <end position="36"/>
    </location>
</feature>
<comment type="subcellular location">
    <subcellularLocation>
        <location evidence="1">Cell membrane</location>
        <topology evidence="1">Multi-pass membrane protein</topology>
    </subcellularLocation>
</comment>
<dbReference type="Pfam" id="PF07730">
    <property type="entry name" value="HisKA_3"/>
    <property type="match status" value="1"/>
</dbReference>
<dbReference type="CDD" id="cd16917">
    <property type="entry name" value="HATPase_UhpB-NarQ-NarX-like"/>
    <property type="match status" value="1"/>
</dbReference>
<feature type="domain" description="GAF" evidence="11">
    <location>
        <begin position="109"/>
        <end position="256"/>
    </location>
</feature>
<dbReference type="Pfam" id="PF02518">
    <property type="entry name" value="HATPase_c"/>
    <property type="match status" value="1"/>
</dbReference>
<dbReference type="GO" id="GO:0000155">
    <property type="term" value="F:phosphorelay sensor kinase activity"/>
    <property type="evidence" value="ECO:0007669"/>
    <property type="project" value="InterPro"/>
</dbReference>
<dbReference type="SMART" id="SM00387">
    <property type="entry name" value="HATPase_c"/>
    <property type="match status" value="1"/>
</dbReference>
<keyword evidence="8 10" id="KW-0472">Membrane</keyword>
<dbReference type="GO" id="GO:0005886">
    <property type="term" value="C:plasma membrane"/>
    <property type="evidence" value="ECO:0007669"/>
    <property type="project" value="UniProtKB-SubCell"/>
</dbReference>
<feature type="transmembrane region" description="Helical" evidence="10">
    <location>
        <begin position="42"/>
        <end position="68"/>
    </location>
</feature>
<dbReference type="Gene3D" id="3.30.450.40">
    <property type="match status" value="1"/>
</dbReference>
<organism evidence="13">
    <name type="scientific">Levilinea saccharolytica</name>
    <dbReference type="NCBI Taxonomy" id="229921"/>
    <lineage>
        <taxon>Bacteria</taxon>
        <taxon>Bacillati</taxon>
        <taxon>Chloroflexota</taxon>
        <taxon>Anaerolineae</taxon>
        <taxon>Anaerolineales</taxon>
        <taxon>Anaerolineaceae</taxon>
        <taxon>Levilinea</taxon>
    </lineage>
</organism>
<evidence type="ECO:0000256" key="8">
    <source>
        <dbReference type="ARBA" id="ARBA00023136"/>
    </source>
</evidence>
<dbReference type="InterPro" id="IPR036890">
    <property type="entry name" value="HATPase_C_sf"/>
</dbReference>
<evidence type="ECO:0000256" key="2">
    <source>
        <dbReference type="ARBA" id="ARBA00022475"/>
    </source>
</evidence>
<dbReference type="InterPro" id="IPR029016">
    <property type="entry name" value="GAF-like_dom_sf"/>
</dbReference>
<dbReference type="Pfam" id="PF13185">
    <property type="entry name" value="GAF_2"/>
    <property type="match status" value="1"/>
</dbReference>
<reference evidence="13" key="1">
    <citation type="journal article" date="2015" name="Genome Announc.">
        <title>Draft Genome Sequences of Anaerolinea thermolimosa IMO-1, Bellilinea caldifistulae GOMI-1, Leptolinea tardivitalis YMTK-2, Levilinea saccharolytica KIBI-1, Longilinea arvoryzae KOME-1, Previously Described as Members of the Class Anaerolineae (Chloroflexi).</title>
        <authorList>
            <person name="Matsuura N."/>
            <person name="Tourlousse M.D."/>
            <person name="Ohashi A."/>
            <person name="Hugenholtz P."/>
            <person name="Sekiguchi Y."/>
        </authorList>
    </citation>
    <scope>NUCLEOTIDE SEQUENCE</scope>
    <source>
        <strain evidence="13">KIBI-1</strain>
    </source>
</reference>
<evidence type="ECO:0000256" key="5">
    <source>
        <dbReference type="ARBA" id="ARBA00022777"/>
    </source>
</evidence>
<keyword evidence="3" id="KW-0808">Transferase</keyword>
<evidence type="ECO:0000259" key="11">
    <source>
        <dbReference type="SMART" id="SM00065"/>
    </source>
</evidence>
<keyword evidence="7" id="KW-0902">Two-component regulatory system</keyword>
<dbReference type="EMBL" id="DF967975">
    <property type="protein sequence ID" value="GAP19202.1"/>
    <property type="molecule type" value="Genomic_DNA"/>
</dbReference>
<dbReference type="AlphaFoldDB" id="A0A0M8JQ09"/>
<evidence type="ECO:0000259" key="12">
    <source>
        <dbReference type="SMART" id="SM00387"/>
    </source>
</evidence>
<keyword evidence="4 10" id="KW-0812">Transmembrane</keyword>
<gene>
    <name evidence="13" type="ORF">LSAC_03102</name>
</gene>
<dbReference type="InterPro" id="IPR050482">
    <property type="entry name" value="Sensor_HK_TwoCompSys"/>
</dbReference>